<evidence type="ECO:0000313" key="1">
    <source>
        <dbReference type="EMBL" id="CRF52761.1"/>
    </source>
</evidence>
<organism evidence="1 2">
    <name type="scientific">Helicobacter ailurogastricus</name>
    <dbReference type="NCBI Taxonomy" id="1578720"/>
    <lineage>
        <taxon>Bacteria</taxon>
        <taxon>Pseudomonadati</taxon>
        <taxon>Campylobacterota</taxon>
        <taxon>Epsilonproteobacteria</taxon>
        <taxon>Campylobacterales</taxon>
        <taxon>Helicobacteraceae</taxon>
        <taxon>Helicobacter</taxon>
    </lineage>
</organism>
<evidence type="ECO:0008006" key="3">
    <source>
        <dbReference type="Google" id="ProtNLM"/>
    </source>
</evidence>
<gene>
    <name evidence="1" type="ORF">HAL07_12260</name>
</gene>
<reference evidence="2" key="1">
    <citation type="submission" date="2014-12" db="EMBL/GenBank/DDBJ databases">
        <authorList>
            <person name="Jaenicke S."/>
        </authorList>
    </citation>
    <scope>NUCLEOTIDE SEQUENCE [LARGE SCALE GENOMIC DNA]</scope>
</reference>
<protein>
    <recommendedName>
        <fullName evidence="3">ATP-binding protein</fullName>
    </recommendedName>
</protein>
<dbReference type="Proteomes" id="UP000043437">
    <property type="component" value="Unassembled WGS sequence"/>
</dbReference>
<evidence type="ECO:0000313" key="2">
    <source>
        <dbReference type="Proteomes" id="UP000043437"/>
    </source>
</evidence>
<accession>A0A0K2Y0B3</accession>
<sequence>MPKMCAMDLGLLNNILENSLAQSKNLRPRNYHFKPSTLFYGGARAGKISTALLHASTYKRPVFVDGTDARLNLAQLAKALPLFCQDKGVDLLILKHPPLDFPLLNLPTFITQSTPKNTPKGFKTEAILPLNFAEFVALHKKEPSTLLARFLKEGNLPELLFCPASEIALKKQALYALAFKDKAPLFKALLPYQARSLSTHHLYTQLKKTLKISKDSLYAFIAFLQESQTLLSLASLKATRPKLYFYDFSLPYAFSYTHPLPPVFENMLALELIRHFGVSKIACHFNAFLAANRHLCIPSPFPTPEQLKHTLPLLLKGMAANIQVWIVTINTALKGACGKHAWQACGFGDFCLQVLPTL</sequence>
<name>A0A0K2Y0B3_9HELI</name>
<dbReference type="AlphaFoldDB" id="A0A0K2Y0B3"/>
<proteinExistence type="predicted"/>
<dbReference type="EMBL" id="CDMG01000009">
    <property type="protein sequence ID" value="CRF52761.1"/>
    <property type="molecule type" value="Genomic_DNA"/>
</dbReference>